<dbReference type="GO" id="GO:0008234">
    <property type="term" value="F:cysteine-type peptidase activity"/>
    <property type="evidence" value="ECO:0007669"/>
    <property type="project" value="InterPro"/>
</dbReference>
<proteinExistence type="inferred from homology"/>
<accession>A0A6B2FXU9</accession>
<protein>
    <submittedName>
        <fullName evidence="3">Cathepsin L2 (Trinotate prediction)</fullName>
    </submittedName>
</protein>
<dbReference type="SUPFAM" id="SSF54001">
    <property type="entry name" value="Cysteine proteinases"/>
    <property type="match status" value="1"/>
</dbReference>
<dbReference type="Pfam" id="PF00112">
    <property type="entry name" value="Peptidase_C1"/>
    <property type="match status" value="1"/>
</dbReference>
<comment type="similarity">
    <text evidence="1">Belongs to the peptidase C1 family.</text>
</comment>
<dbReference type="Gene3D" id="3.90.70.10">
    <property type="entry name" value="Cysteine proteinases"/>
    <property type="match status" value="1"/>
</dbReference>
<reference evidence="3" key="1">
    <citation type="submission" date="2018-11" db="EMBL/GenBank/DDBJ databases">
        <title>Myxobolus squamalis genome and transcriptome.</title>
        <authorList>
            <person name="Yahalomi D."/>
            <person name="Atkinson S.D."/>
            <person name="Neuhof M."/>
            <person name="Chang E.S."/>
            <person name="Philippe H."/>
            <person name="Cartwright P."/>
            <person name="Bartholomew J.L."/>
            <person name="Huchon D."/>
        </authorList>
    </citation>
    <scope>NUCLEOTIDE SEQUENCE</scope>
    <source>
        <strain evidence="3">71B08</strain>
        <tissue evidence="3">Whole</tissue>
    </source>
</reference>
<dbReference type="InterPro" id="IPR038765">
    <property type="entry name" value="Papain-like_cys_pep_sf"/>
</dbReference>
<dbReference type="GO" id="GO:0006508">
    <property type="term" value="P:proteolysis"/>
    <property type="evidence" value="ECO:0007669"/>
    <property type="project" value="InterPro"/>
</dbReference>
<organism evidence="3">
    <name type="scientific">Myxobolus squamalis</name>
    <name type="common">Myxosporean</name>
    <dbReference type="NCBI Taxonomy" id="59785"/>
    <lineage>
        <taxon>Eukaryota</taxon>
        <taxon>Metazoa</taxon>
        <taxon>Cnidaria</taxon>
        <taxon>Myxozoa</taxon>
        <taxon>Myxosporea</taxon>
        <taxon>Bivalvulida</taxon>
        <taxon>Platysporina</taxon>
        <taxon>Myxobolidae</taxon>
        <taxon>Myxobolus</taxon>
    </lineage>
</organism>
<evidence type="ECO:0000256" key="1">
    <source>
        <dbReference type="ARBA" id="ARBA00008455"/>
    </source>
</evidence>
<dbReference type="InterPro" id="IPR013128">
    <property type="entry name" value="Peptidase_C1A"/>
</dbReference>
<evidence type="ECO:0000259" key="2">
    <source>
        <dbReference type="SMART" id="SM00645"/>
    </source>
</evidence>
<dbReference type="EMBL" id="GHBR01001148">
    <property type="protein sequence ID" value="NDJ96494.1"/>
    <property type="molecule type" value="Transcribed_RNA"/>
</dbReference>
<dbReference type="SMART" id="SM00645">
    <property type="entry name" value="Pept_C1"/>
    <property type="match status" value="1"/>
</dbReference>
<name>A0A6B2FXU9_MYXSQ</name>
<feature type="domain" description="Peptidase C1A papain C-terminal" evidence="2">
    <location>
        <begin position="2"/>
        <end position="124"/>
    </location>
</feature>
<dbReference type="CDD" id="cd02248">
    <property type="entry name" value="Peptidase_C1A"/>
    <property type="match status" value="1"/>
</dbReference>
<dbReference type="AlphaFoldDB" id="A0A6B2FXU9"/>
<dbReference type="InterPro" id="IPR039417">
    <property type="entry name" value="Peptidase_C1A_papain-like"/>
</dbReference>
<evidence type="ECO:0000313" key="3">
    <source>
        <dbReference type="EMBL" id="NDJ96494.1"/>
    </source>
</evidence>
<sequence>MKLHVVDQKKRKVYKLKGYGVIGRGKELELIETLQKTKPISIIMDSNHMEFLFYKTGVLRIPTCSSENLNHAALAVGYNLEDGNNRHLIVKNSFGSQWGEGGYFRIALFEGNMCGIATRATFPIPLI</sequence>
<dbReference type="InterPro" id="IPR000668">
    <property type="entry name" value="Peptidase_C1A_C"/>
</dbReference>
<dbReference type="PANTHER" id="PTHR12411">
    <property type="entry name" value="CYSTEINE PROTEASE FAMILY C1-RELATED"/>
    <property type="match status" value="1"/>
</dbReference>